<keyword evidence="4" id="KW-0378">Hydrolase</keyword>
<evidence type="ECO:0000259" key="8">
    <source>
        <dbReference type="Pfam" id="PF02230"/>
    </source>
</evidence>
<dbReference type="InterPro" id="IPR029058">
    <property type="entry name" value="AB_hydrolase_fold"/>
</dbReference>
<dbReference type="PANTHER" id="PTHR10655">
    <property type="entry name" value="LYSOPHOSPHOLIPASE-RELATED"/>
    <property type="match status" value="1"/>
</dbReference>
<comment type="catalytic activity">
    <reaction evidence="7">
        <text>S-hexadecanoyl-L-cysteinyl-[protein] + H2O = L-cysteinyl-[protein] + hexadecanoate + H(+)</text>
        <dbReference type="Rhea" id="RHEA:19233"/>
        <dbReference type="Rhea" id="RHEA-COMP:10131"/>
        <dbReference type="Rhea" id="RHEA-COMP:11032"/>
        <dbReference type="ChEBI" id="CHEBI:7896"/>
        <dbReference type="ChEBI" id="CHEBI:15377"/>
        <dbReference type="ChEBI" id="CHEBI:15378"/>
        <dbReference type="ChEBI" id="CHEBI:29950"/>
        <dbReference type="ChEBI" id="CHEBI:74151"/>
        <dbReference type="EC" id="3.1.2.22"/>
    </reaction>
</comment>
<dbReference type="GO" id="GO:0008474">
    <property type="term" value="F:palmitoyl-(protein) hydrolase activity"/>
    <property type="evidence" value="ECO:0007669"/>
    <property type="project" value="UniProtKB-EC"/>
</dbReference>
<dbReference type="InterPro" id="IPR003140">
    <property type="entry name" value="PLipase/COase/thioEstase"/>
</dbReference>
<comment type="caution">
    <text evidence="9">The sequence shown here is derived from an EMBL/GenBank/DDBJ whole genome shotgun (WGS) entry which is preliminary data.</text>
</comment>
<evidence type="ECO:0000256" key="1">
    <source>
        <dbReference type="ARBA" id="ARBA00006499"/>
    </source>
</evidence>
<comment type="function">
    <text evidence="5">Hydrolyzes fatty acids from S-acylated cysteine residues in proteins with a strong preference for palmitoylated G-alpha proteins over other acyl substrates. Mediates the deacylation of G-alpha proteins such as GPA1 in vivo, but has weak or no activity toward palmitoylated Ras proteins. Has weak lysophospholipase activity in vitro; however such activity may not exist in vivo.</text>
</comment>
<gene>
    <name evidence="9" type="ORF">FWILDA_LOCUS18850</name>
</gene>
<accession>A0A9W4T9H2</accession>
<evidence type="ECO:0000256" key="7">
    <source>
        <dbReference type="ARBA" id="ARBA00047337"/>
    </source>
</evidence>
<dbReference type="InterPro" id="IPR050565">
    <property type="entry name" value="LYPA1-2/EST-like"/>
</dbReference>
<comment type="similarity">
    <text evidence="1">Belongs to the AB hydrolase superfamily. AB hydrolase 2 family.</text>
</comment>
<organism evidence="9 10">
    <name type="scientific">Funneliformis geosporum</name>
    <dbReference type="NCBI Taxonomy" id="1117311"/>
    <lineage>
        <taxon>Eukaryota</taxon>
        <taxon>Fungi</taxon>
        <taxon>Fungi incertae sedis</taxon>
        <taxon>Mucoromycota</taxon>
        <taxon>Glomeromycotina</taxon>
        <taxon>Glomeromycetes</taxon>
        <taxon>Glomerales</taxon>
        <taxon>Glomeraceae</taxon>
        <taxon>Funneliformis</taxon>
    </lineage>
</organism>
<evidence type="ECO:0000313" key="9">
    <source>
        <dbReference type="EMBL" id="CAI2198993.1"/>
    </source>
</evidence>
<evidence type="ECO:0000256" key="4">
    <source>
        <dbReference type="ARBA" id="ARBA00022801"/>
    </source>
</evidence>
<reference evidence="9" key="1">
    <citation type="submission" date="2022-08" db="EMBL/GenBank/DDBJ databases">
        <authorList>
            <person name="Kallberg Y."/>
            <person name="Tangrot J."/>
            <person name="Rosling A."/>
        </authorList>
    </citation>
    <scope>NUCLEOTIDE SEQUENCE</scope>
    <source>
        <strain evidence="9">Wild A</strain>
    </source>
</reference>
<proteinExistence type="inferred from homology"/>
<evidence type="ECO:0000256" key="6">
    <source>
        <dbReference type="ARBA" id="ARBA00031195"/>
    </source>
</evidence>
<protein>
    <recommendedName>
        <fullName evidence="3">Acyl-protein thioesterase 1</fullName>
        <ecNumber evidence="2">3.1.2.22</ecNumber>
    </recommendedName>
    <alternativeName>
        <fullName evidence="6">Palmitoyl-protein hydrolase</fullName>
    </alternativeName>
</protein>
<evidence type="ECO:0000313" key="10">
    <source>
        <dbReference type="Proteomes" id="UP001153678"/>
    </source>
</evidence>
<dbReference type="PANTHER" id="PTHR10655:SF17">
    <property type="entry name" value="LYSOPHOSPHOLIPASE-LIKE PROTEIN 1"/>
    <property type="match status" value="1"/>
</dbReference>
<evidence type="ECO:0000256" key="5">
    <source>
        <dbReference type="ARBA" id="ARBA00029392"/>
    </source>
</evidence>
<name>A0A9W4T9H2_9GLOM</name>
<dbReference type="AlphaFoldDB" id="A0A9W4T9H2"/>
<dbReference type="EMBL" id="CAMKVN010020025">
    <property type="protein sequence ID" value="CAI2198993.1"/>
    <property type="molecule type" value="Genomic_DNA"/>
</dbReference>
<dbReference type="SUPFAM" id="SSF53474">
    <property type="entry name" value="alpha/beta-Hydrolases"/>
    <property type="match status" value="1"/>
</dbReference>
<dbReference type="Pfam" id="PF02230">
    <property type="entry name" value="Abhydrolase_2"/>
    <property type="match status" value="1"/>
</dbReference>
<evidence type="ECO:0000256" key="3">
    <source>
        <dbReference type="ARBA" id="ARBA00014923"/>
    </source>
</evidence>
<keyword evidence="10" id="KW-1185">Reference proteome</keyword>
<evidence type="ECO:0000256" key="2">
    <source>
        <dbReference type="ARBA" id="ARBA00012423"/>
    </source>
</evidence>
<dbReference type="EC" id="3.1.2.22" evidence="2"/>
<dbReference type="GO" id="GO:0052689">
    <property type="term" value="F:carboxylic ester hydrolase activity"/>
    <property type="evidence" value="ECO:0007669"/>
    <property type="project" value="TreeGrafter"/>
</dbReference>
<dbReference type="Proteomes" id="UP001153678">
    <property type="component" value="Unassembled WGS sequence"/>
</dbReference>
<sequence>MSLKEDKTGLLNSVNQIKKIIQKEINSGISPQKIMVVGHSQGASVALAVGLTSDYHLAGIIGLSAFLPCRNEIFNYAKLENKIIPFFLYHNYYDDIIPAYIGDQSATLLKEKGYQAEFDNLYNGSHFFKPEELQEILTKKLK</sequence>
<dbReference type="OrthoDB" id="2418081at2759"/>
<dbReference type="GO" id="GO:0005737">
    <property type="term" value="C:cytoplasm"/>
    <property type="evidence" value="ECO:0007669"/>
    <property type="project" value="TreeGrafter"/>
</dbReference>
<feature type="non-terminal residue" evidence="9">
    <location>
        <position position="142"/>
    </location>
</feature>
<feature type="domain" description="Phospholipase/carboxylesterase/thioesterase" evidence="8">
    <location>
        <begin position="4"/>
        <end position="137"/>
    </location>
</feature>
<dbReference type="Gene3D" id="3.40.50.1820">
    <property type="entry name" value="alpha/beta hydrolase"/>
    <property type="match status" value="1"/>
</dbReference>